<comment type="similarity">
    <text evidence="2 8">Belongs to the cytochrome P450 family.</text>
</comment>
<dbReference type="GO" id="GO:0016705">
    <property type="term" value="F:oxidoreductase activity, acting on paired donors, with incorporation or reduction of molecular oxygen"/>
    <property type="evidence" value="ECO:0007669"/>
    <property type="project" value="InterPro"/>
</dbReference>
<evidence type="ECO:0000313" key="10">
    <source>
        <dbReference type="Proteomes" id="UP000027238"/>
    </source>
</evidence>
<dbReference type="OrthoDB" id="1470350at2759"/>
<dbReference type="GO" id="GO:0005506">
    <property type="term" value="F:iron ion binding"/>
    <property type="evidence" value="ECO:0007669"/>
    <property type="project" value="InterPro"/>
</dbReference>
<dbReference type="EMBL" id="JMSE01000435">
    <property type="protein sequence ID" value="KDN69925.1"/>
    <property type="molecule type" value="Genomic_DNA"/>
</dbReference>
<evidence type="ECO:0000256" key="6">
    <source>
        <dbReference type="ARBA" id="ARBA00023004"/>
    </source>
</evidence>
<dbReference type="Pfam" id="PF00067">
    <property type="entry name" value="p450"/>
    <property type="match status" value="1"/>
</dbReference>
<evidence type="ECO:0000313" key="9">
    <source>
        <dbReference type="EMBL" id="KDN69925.1"/>
    </source>
</evidence>
<proteinExistence type="inferred from homology"/>
<dbReference type="FunFam" id="1.10.630.10:FF:000093">
    <property type="entry name" value="Cytochrome P450 monooxygenase"/>
    <property type="match status" value="1"/>
</dbReference>
<dbReference type="InterPro" id="IPR036396">
    <property type="entry name" value="Cyt_P450_sf"/>
</dbReference>
<keyword evidence="3 7" id="KW-0349">Heme</keyword>
<dbReference type="PROSITE" id="PS00086">
    <property type="entry name" value="CYTOCHROME_P450"/>
    <property type="match status" value="1"/>
</dbReference>
<dbReference type="SUPFAM" id="SSF48264">
    <property type="entry name" value="Cytochrome P450"/>
    <property type="match status" value="1"/>
</dbReference>
<accession>A0A066XVC0</accession>
<dbReference type="PANTHER" id="PTHR24305">
    <property type="entry name" value="CYTOCHROME P450"/>
    <property type="match status" value="1"/>
</dbReference>
<evidence type="ECO:0000256" key="8">
    <source>
        <dbReference type="RuleBase" id="RU000461"/>
    </source>
</evidence>
<keyword evidence="6 7" id="KW-0408">Iron</keyword>
<gene>
    <name evidence="9" type="ORF">CSUB01_09832</name>
</gene>
<dbReference type="Proteomes" id="UP000027238">
    <property type="component" value="Unassembled WGS sequence"/>
</dbReference>
<dbReference type="OMA" id="VRNMQSA"/>
<keyword evidence="5 8" id="KW-0560">Oxidoreductase</keyword>
<evidence type="ECO:0000256" key="2">
    <source>
        <dbReference type="ARBA" id="ARBA00010617"/>
    </source>
</evidence>
<evidence type="ECO:0000256" key="3">
    <source>
        <dbReference type="ARBA" id="ARBA00022617"/>
    </source>
</evidence>
<dbReference type="InterPro" id="IPR002401">
    <property type="entry name" value="Cyt_P450_E_grp-I"/>
</dbReference>
<sequence>MMGSNFLALGYGLLAFVAIVLARIIVTGVTCPIRHVPGPWYTRFSHYVLKLYTLTGRRMYHVHSLHQRYGPVVRISPTEVAVADPEGFVAIHKIGAGFLKGPWYAATNFAPEPGIFAMVDPKKHAKRRKLFARAFTSASLRQNWGSVVRNKAERAVERIKADAINGTADVLKWWTLMATDVIAHLSFGESFDMLELGEKNEYIKALESVLVMVSIHNELPALYHLARLLPFKSIQNVLAAQDAVDSHASKAATNLRRNGPSANLFGNILAESEADEKSELTKDHIQAEAGNFIVAGSDTTSITLTYLVWAVLKRPDLQARLEEELAGVDDEFDDAALERLPLLNAVIDETLRLYGAAQGNLPRSVPPGGATLGGYFIPGGTIVETQAYTLHRNPDVYPDPLRFDETRFLNPDSVTRQQKQLFSPWGAGTRTCLGVHLARMELRLATAIFFRNCRGVRLADNMTDNMMEMQNFFLISPVGHHCDVTLR</sequence>
<dbReference type="HOGENOM" id="CLU_001570_14_2_1"/>
<reference evidence="10" key="1">
    <citation type="journal article" date="2014" name="Genome Announc.">
        <title>Draft genome sequence of Colletotrichum sublineola, a destructive pathogen of cultivated sorghum.</title>
        <authorList>
            <person name="Baroncelli R."/>
            <person name="Sanz-Martin J.M."/>
            <person name="Rech G.E."/>
            <person name="Sukno S.A."/>
            <person name="Thon M.R."/>
        </authorList>
    </citation>
    <scope>NUCLEOTIDE SEQUENCE [LARGE SCALE GENOMIC DNA]</scope>
    <source>
        <strain evidence="10">TX430BB</strain>
    </source>
</reference>
<feature type="binding site" description="axial binding residue" evidence="7">
    <location>
        <position position="432"/>
    </location>
    <ligand>
        <name>heme</name>
        <dbReference type="ChEBI" id="CHEBI:30413"/>
    </ligand>
    <ligandPart>
        <name>Fe</name>
        <dbReference type="ChEBI" id="CHEBI:18248"/>
    </ligandPart>
</feature>
<dbReference type="PRINTS" id="PR00385">
    <property type="entry name" value="P450"/>
</dbReference>
<dbReference type="PANTHER" id="PTHR24305:SF96">
    <property type="entry name" value="CYTOCHROME P450 MONOOXYGENASE STCB-RELATED"/>
    <property type="match status" value="1"/>
</dbReference>
<dbReference type="InterPro" id="IPR017972">
    <property type="entry name" value="Cyt_P450_CS"/>
</dbReference>
<dbReference type="PRINTS" id="PR00463">
    <property type="entry name" value="EP450I"/>
</dbReference>
<keyword evidence="8" id="KW-0503">Monooxygenase</keyword>
<dbReference type="CDD" id="cd11059">
    <property type="entry name" value="CYP_fungal"/>
    <property type="match status" value="1"/>
</dbReference>
<dbReference type="AlphaFoldDB" id="A0A066XVC0"/>
<dbReference type="InterPro" id="IPR001128">
    <property type="entry name" value="Cyt_P450"/>
</dbReference>
<keyword evidence="10" id="KW-1185">Reference proteome</keyword>
<name>A0A066XVC0_COLSU</name>
<dbReference type="STRING" id="1173701.A0A066XVC0"/>
<evidence type="ECO:0000256" key="5">
    <source>
        <dbReference type="ARBA" id="ARBA00023002"/>
    </source>
</evidence>
<dbReference type="GO" id="GO:0004497">
    <property type="term" value="F:monooxygenase activity"/>
    <property type="evidence" value="ECO:0007669"/>
    <property type="project" value="UniProtKB-KW"/>
</dbReference>
<evidence type="ECO:0000256" key="4">
    <source>
        <dbReference type="ARBA" id="ARBA00022723"/>
    </source>
</evidence>
<organism evidence="9 10">
    <name type="scientific">Colletotrichum sublineola</name>
    <name type="common">Sorghum anthracnose fungus</name>
    <dbReference type="NCBI Taxonomy" id="1173701"/>
    <lineage>
        <taxon>Eukaryota</taxon>
        <taxon>Fungi</taxon>
        <taxon>Dikarya</taxon>
        <taxon>Ascomycota</taxon>
        <taxon>Pezizomycotina</taxon>
        <taxon>Sordariomycetes</taxon>
        <taxon>Hypocreomycetidae</taxon>
        <taxon>Glomerellales</taxon>
        <taxon>Glomerellaceae</taxon>
        <taxon>Colletotrichum</taxon>
        <taxon>Colletotrichum graminicola species complex</taxon>
    </lineage>
</organism>
<evidence type="ECO:0000256" key="7">
    <source>
        <dbReference type="PIRSR" id="PIRSR602401-1"/>
    </source>
</evidence>
<comment type="caution">
    <text evidence="9">The sequence shown here is derived from an EMBL/GenBank/DDBJ whole genome shotgun (WGS) entry which is preliminary data.</text>
</comment>
<dbReference type="eggNOG" id="KOG0157">
    <property type="taxonomic scope" value="Eukaryota"/>
</dbReference>
<dbReference type="Gene3D" id="1.10.630.10">
    <property type="entry name" value="Cytochrome P450"/>
    <property type="match status" value="1"/>
</dbReference>
<comment type="cofactor">
    <cofactor evidence="1 7">
        <name>heme</name>
        <dbReference type="ChEBI" id="CHEBI:30413"/>
    </cofactor>
</comment>
<dbReference type="InterPro" id="IPR050121">
    <property type="entry name" value="Cytochrome_P450_monoxygenase"/>
</dbReference>
<protein>
    <submittedName>
        <fullName evidence="9">Putative cytochrome P450</fullName>
    </submittedName>
</protein>
<keyword evidence="4 7" id="KW-0479">Metal-binding</keyword>
<dbReference type="GO" id="GO:0020037">
    <property type="term" value="F:heme binding"/>
    <property type="evidence" value="ECO:0007669"/>
    <property type="project" value="InterPro"/>
</dbReference>
<evidence type="ECO:0000256" key="1">
    <source>
        <dbReference type="ARBA" id="ARBA00001971"/>
    </source>
</evidence>